<protein>
    <submittedName>
        <fullName evidence="1">Uncharacterized protein</fullName>
    </submittedName>
</protein>
<gene>
    <name evidence="1" type="ORF">S12H4_52505</name>
</gene>
<name>X1TT75_9ZZZZ</name>
<organism evidence="1">
    <name type="scientific">marine sediment metagenome</name>
    <dbReference type="NCBI Taxonomy" id="412755"/>
    <lineage>
        <taxon>unclassified sequences</taxon>
        <taxon>metagenomes</taxon>
        <taxon>ecological metagenomes</taxon>
    </lineage>
</organism>
<sequence>MPEDFESCVEKGGRVRTRRLDNKYIKFCFLDNK</sequence>
<feature type="non-terminal residue" evidence="1">
    <location>
        <position position="33"/>
    </location>
</feature>
<comment type="caution">
    <text evidence="1">The sequence shown here is derived from an EMBL/GenBank/DDBJ whole genome shotgun (WGS) entry which is preliminary data.</text>
</comment>
<dbReference type="AlphaFoldDB" id="X1TT75"/>
<reference evidence="1" key="1">
    <citation type="journal article" date="2014" name="Front. Microbiol.">
        <title>High frequency of phylogenetically diverse reductive dehalogenase-homologous genes in deep subseafloor sedimentary metagenomes.</title>
        <authorList>
            <person name="Kawai M."/>
            <person name="Futagami T."/>
            <person name="Toyoda A."/>
            <person name="Takaki Y."/>
            <person name="Nishi S."/>
            <person name="Hori S."/>
            <person name="Arai W."/>
            <person name="Tsubouchi T."/>
            <person name="Morono Y."/>
            <person name="Uchiyama I."/>
            <person name="Ito T."/>
            <person name="Fujiyama A."/>
            <person name="Inagaki F."/>
            <person name="Takami H."/>
        </authorList>
    </citation>
    <scope>NUCLEOTIDE SEQUENCE</scope>
    <source>
        <strain evidence="1">Expedition CK06-06</strain>
    </source>
</reference>
<accession>X1TT75</accession>
<dbReference type="EMBL" id="BARW01033326">
    <property type="protein sequence ID" value="GAJ08528.1"/>
    <property type="molecule type" value="Genomic_DNA"/>
</dbReference>
<proteinExistence type="predicted"/>
<evidence type="ECO:0000313" key="1">
    <source>
        <dbReference type="EMBL" id="GAJ08528.1"/>
    </source>
</evidence>